<dbReference type="GO" id="GO:0004673">
    <property type="term" value="F:protein histidine kinase activity"/>
    <property type="evidence" value="ECO:0007669"/>
    <property type="project" value="UniProtKB-EC"/>
</dbReference>
<evidence type="ECO:0000256" key="1">
    <source>
        <dbReference type="ARBA" id="ARBA00000085"/>
    </source>
</evidence>
<dbReference type="InterPro" id="IPR003594">
    <property type="entry name" value="HATPase_dom"/>
</dbReference>
<dbReference type="EC" id="2.7.13.3" evidence="2"/>
<organism evidence="9 10">
    <name type="scientific">Prymnesium parvum</name>
    <name type="common">Toxic golden alga</name>
    <dbReference type="NCBI Taxonomy" id="97485"/>
    <lineage>
        <taxon>Eukaryota</taxon>
        <taxon>Haptista</taxon>
        <taxon>Haptophyta</taxon>
        <taxon>Prymnesiophyceae</taxon>
        <taxon>Prymnesiales</taxon>
        <taxon>Prymnesiaceae</taxon>
        <taxon>Prymnesium</taxon>
    </lineage>
</organism>
<keyword evidence="3" id="KW-0808">Transferase</keyword>
<dbReference type="PRINTS" id="PR00344">
    <property type="entry name" value="BCTRLSENSOR"/>
</dbReference>
<comment type="caution">
    <text evidence="9">The sequence shown here is derived from an EMBL/GenBank/DDBJ whole genome shotgun (WGS) entry which is preliminary data.</text>
</comment>
<dbReference type="PROSITE" id="PS50109">
    <property type="entry name" value="HIS_KIN"/>
    <property type="match status" value="1"/>
</dbReference>
<keyword evidence="4" id="KW-0418">Kinase</keyword>
<gene>
    <name evidence="9" type="ORF">AB1Y20_016305</name>
</gene>
<evidence type="ECO:0000259" key="8">
    <source>
        <dbReference type="PROSITE" id="PS50112"/>
    </source>
</evidence>
<dbReference type="NCBIfam" id="TIGR00229">
    <property type="entry name" value="sensory_box"/>
    <property type="match status" value="1"/>
</dbReference>
<dbReference type="Proteomes" id="UP001515480">
    <property type="component" value="Unassembled WGS sequence"/>
</dbReference>
<dbReference type="PANTHER" id="PTHR43047">
    <property type="entry name" value="TWO-COMPONENT HISTIDINE PROTEIN KINASE"/>
    <property type="match status" value="1"/>
</dbReference>
<dbReference type="InterPro" id="IPR001789">
    <property type="entry name" value="Sig_transdc_resp-reg_receiver"/>
</dbReference>
<evidence type="ECO:0000259" key="6">
    <source>
        <dbReference type="PROSITE" id="PS50109"/>
    </source>
</evidence>
<evidence type="ECO:0000259" key="7">
    <source>
        <dbReference type="PROSITE" id="PS50110"/>
    </source>
</evidence>
<feature type="domain" description="PAS" evidence="8">
    <location>
        <begin position="120"/>
        <end position="189"/>
    </location>
</feature>
<feature type="modified residue" description="4-aspartylphosphate" evidence="5">
    <location>
        <position position="643"/>
    </location>
</feature>
<keyword evidence="5" id="KW-0597">Phosphoprotein</keyword>
<evidence type="ECO:0000256" key="3">
    <source>
        <dbReference type="ARBA" id="ARBA00022679"/>
    </source>
</evidence>
<dbReference type="PROSITE" id="PS50110">
    <property type="entry name" value="RESPONSE_REGULATORY"/>
    <property type="match status" value="1"/>
</dbReference>
<dbReference type="Pfam" id="PF13426">
    <property type="entry name" value="PAS_9"/>
    <property type="match status" value="1"/>
</dbReference>
<evidence type="ECO:0000256" key="4">
    <source>
        <dbReference type="ARBA" id="ARBA00022777"/>
    </source>
</evidence>
<proteinExistence type="predicted"/>
<feature type="domain" description="Histidine kinase" evidence="6">
    <location>
        <begin position="266"/>
        <end position="521"/>
    </location>
</feature>
<dbReference type="GO" id="GO:0000160">
    <property type="term" value="P:phosphorelay signal transduction system"/>
    <property type="evidence" value="ECO:0007669"/>
    <property type="project" value="InterPro"/>
</dbReference>
<dbReference type="SUPFAM" id="SSF55785">
    <property type="entry name" value="PYP-like sensor domain (PAS domain)"/>
    <property type="match status" value="1"/>
</dbReference>
<name>A0AB34IET6_PRYPA</name>
<dbReference type="AlphaFoldDB" id="A0AB34IET6"/>
<dbReference type="Gene3D" id="3.40.50.2300">
    <property type="match status" value="1"/>
</dbReference>
<dbReference type="InterPro" id="IPR035965">
    <property type="entry name" value="PAS-like_dom_sf"/>
</dbReference>
<evidence type="ECO:0000256" key="2">
    <source>
        <dbReference type="ARBA" id="ARBA00012438"/>
    </source>
</evidence>
<dbReference type="EMBL" id="JBGBPQ010000029">
    <property type="protein sequence ID" value="KAL1496349.1"/>
    <property type="molecule type" value="Genomic_DNA"/>
</dbReference>
<keyword evidence="10" id="KW-1185">Reference proteome</keyword>
<dbReference type="CDD" id="cd17546">
    <property type="entry name" value="REC_hyHK_CKI1_RcsC-like"/>
    <property type="match status" value="1"/>
</dbReference>
<dbReference type="PROSITE" id="PS50112">
    <property type="entry name" value="PAS"/>
    <property type="match status" value="1"/>
</dbReference>
<dbReference type="Pfam" id="PF02518">
    <property type="entry name" value="HATPase_c"/>
    <property type="match status" value="1"/>
</dbReference>
<dbReference type="CDD" id="cd00130">
    <property type="entry name" value="PAS"/>
    <property type="match status" value="1"/>
</dbReference>
<feature type="domain" description="Response regulatory" evidence="7">
    <location>
        <begin position="592"/>
        <end position="709"/>
    </location>
</feature>
<dbReference type="Pfam" id="PF00072">
    <property type="entry name" value="Response_reg"/>
    <property type="match status" value="1"/>
</dbReference>
<dbReference type="InterPro" id="IPR005467">
    <property type="entry name" value="His_kinase_dom"/>
</dbReference>
<evidence type="ECO:0000256" key="5">
    <source>
        <dbReference type="PROSITE-ProRule" id="PRU00169"/>
    </source>
</evidence>
<evidence type="ECO:0000313" key="10">
    <source>
        <dbReference type="Proteomes" id="UP001515480"/>
    </source>
</evidence>
<dbReference type="SMART" id="SM00387">
    <property type="entry name" value="HATPase_c"/>
    <property type="match status" value="1"/>
</dbReference>
<evidence type="ECO:0000313" key="9">
    <source>
        <dbReference type="EMBL" id="KAL1496349.1"/>
    </source>
</evidence>
<dbReference type="Gene3D" id="1.10.287.130">
    <property type="match status" value="1"/>
</dbReference>
<dbReference type="InterPro" id="IPR004358">
    <property type="entry name" value="Sig_transdc_His_kin-like_C"/>
</dbReference>
<dbReference type="Gene3D" id="3.30.565.10">
    <property type="entry name" value="Histidine kinase-like ATPase, C-terminal domain"/>
    <property type="match status" value="1"/>
</dbReference>
<dbReference type="Gene3D" id="3.30.450.20">
    <property type="entry name" value="PAS domain"/>
    <property type="match status" value="1"/>
</dbReference>
<dbReference type="SUPFAM" id="SSF52172">
    <property type="entry name" value="CheY-like"/>
    <property type="match status" value="1"/>
</dbReference>
<dbReference type="SMART" id="SM00448">
    <property type="entry name" value="REC"/>
    <property type="match status" value="1"/>
</dbReference>
<dbReference type="InterPro" id="IPR036890">
    <property type="entry name" value="HATPase_C_sf"/>
</dbReference>
<reference evidence="9 10" key="1">
    <citation type="journal article" date="2024" name="Science">
        <title>Giant polyketide synthase enzymes in the biosynthesis of giant marine polyether toxins.</title>
        <authorList>
            <person name="Fallon T.R."/>
            <person name="Shende V.V."/>
            <person name="Wierzbicki I.H."/>
            <person name="Pendleton A.L."/>
            <person name="Watervoot N.F."/>
            <person name="Auber R.P."/>
            <person name="Gonzalez D.J."/>
            <person name="Wisecaver J.H."/>
            <person name="Moore B.S."/>
        </authorList>
    </citation>
    <scope>NUCLEOTIDE SEQUENCE [LARGE SCALE GENOMIC DNA]</scope>
    <source>
        <strain evidence="9 10">12B1</strain>
    </source>
</reference>
<dbReference type="InterPro" id="IPR000014">
    <property type="entry name" value="PAS"/>
</dbReference>
<protein>
    <recommendedName>
        <fullName evidence="2">histidine kinase</fullName>
        <ecNumber evidence="2">2.7.13.3</ecNumber>
    </recommendedName>
</protein>
<dbReference type="SUPFAM" id="SSF55874">
    <property type="entry name" value="ATPase domain of HSP90 chaperone/DNA topoisomerase II/histidine kinase"/>
    <property type="match status" value="1"/>
</dbReference>
<sequence length="719" mass="79407">MLPPSPFCAVELNEAGVPVAVNETFITIMGPLFKFAGFAFFEAAADPEGKNLLSASIGRVRDGSPRERVRHVQMITLAGESGLPIKSHFDWFLCPGATGAGVVALHGDPCSDEIIEQREKDRELIDFFQNAPIALHWLSGTGHVLWANQTELDVLGYTREEYIGQPIMKFCPDEEELVLEIFKTLGSGNTIRDVPVRFRTKHGKIVHSLIVSNVAYKVDEEGNKTFNHTRCFIRDDTGRRMREARVNARLKEMELSRKQLDQFMSRTLHLIKTPLHIMQSSNDMAMDELMDLSFSLSPSERESLTHALGRMQTITGQLDEITRLIVDTSDVMRFEHGAEMSLHEERTDLAALGEKCVAEAKAAKQGVEIKLVVAEADRLSAVVDAKILQRSLMHLLRNAVAATPDGGLVTLEIKMSDRVGQRVRFMVSDTGHGLSTNLKHVFERYHAGVLSTDDSSKLSEEDIDSVHEKLASTLSFSSKNTTGLGVGLNLTYGLVRSLGGELCYQSSSTGSQFWFVIPVTICDPLDGSEYTHLNLSSMLSRCESPDPADASFTNMSESDGGTFKKRTPSAELMCSFAEVIANEGLQAMQAPHVLIVEDTDMCAMCLQGMLSKLGCTSERAQDGAEALQMLKNNLNLYSLVLMDLRMPVMDGFETTQLIREELASQVPIIALTADECSDTRFRCKSLGFTAFASKPLKYPELKNLLAAHDKSFMALGFQV</sequence>
<dbReference type="SMART" id="SM00091">
    <property type="entry name" value="PAS"/>
    <property type="match status" value="1"/>
</dbReference>
<comment type="catalytic activity">
    <reaction evidence="1">
        <text>ATP + protein L-histidine = ADP + protein N-phospho-L-histidine.</text>
        <dbReference type="EC" id="2.7.13.3"/>
    </reaction>
</comment>
<accession>A0AB34IET6</accession>
<dbReference type="InterPro" id="IPR011006">
    <property type="entry name" value="CheY-like_superfamily"/>
</dbReference>